<dbReference type="AlphaFoldDB" id="A0A7T5UH14"/>
<dbReference type="InterPro" id="IPR036005">
    <property type="entry name" value="Creatinase/aminopeptidase-like"/>
</dbReference>
<dbReference type="InterPro" id="IPR050422">
    <property type="entry name" value="X-Pro_aminopeptidase_P"/>
</dbReference>
<dbReference type="InterPro" id="IPR029149">
    <property type="entry name" value="Creatin/AminoP/Spt16_N"/>
</dbReference>
<dbReference type="EMBL" id="CP066681">
    <property type="protein sequence ID" value="QQG35935.1"/>
    <property type="molecule type" value="Genomic_DNA"/>
</dbReference>
<keyword evidence="8" id="KW-0031">Aminopeptidase</keyword>
<name>A0A7T5UH14_9BACT</name>
<sequence>MDQIDRLNALRAQLAAHSLDGFLVPKADEFQGEYIPARAERLAWLTDFTGSAGAAVVLKDRAMIESDSRYRVQIKKQVDATLFDIVEGSHQELGDWVVQNAQDGAVIGYDPKLHTPAQISALDAILKSKNIALKPVDKNLIDLIWHNQPGPPLQLVEVFSEQTAGRTAQEKREDIAASVMKNGGVASVVTMPDSIAWMLNIRGTDVPHTPFALSNAIIHANGDVDWFIDTAKIPGDVRAHLGNRVQILPPDTLGDALTALALKSAQEKKPVLFDHKNGSIWFKQVIEAAGGKLKDVEDLCLLPKACKTPAEQQSIRAAHVRDGVAETKFLCWFDREVVKGQLTELTVAEKLEDFRRQQAGFRDTSFDTIAGWNANGAIVHYRATPEDHAAIVPPGILLLDSGAQYNDGTTDITRTIAVGEPTAEQKKANTLVLKGHIAIAAAVFPEGTRGADIDMLARQPLMRHKMNYGHGTGHGVGIYLSVHEQGGGVSKAAMRPYKPGMLISNEPGYYKEGSFGIRIENLVMVVEDGVIDDGRQTPALRFETVTLVPIDKRLIDISLLNDDEIVWLNDYHARVEREIGPYLDATERTWLKEACAPLKKPDAAGPKPRTRRQKTPGPSQP</sequence>
<keyword evidence="8" id="KW-0645">Protease</keyword>
<reference evidence="8 9" key="1">
    <citation type="submission" date="2020-07" db="EMBL/GenBank/DDBJ databases">
        <title>Huge and variable diversity of episymbiotic CPR bacteria and DPANN archaea in groundwater ecosystems.</title>
        <authorList>
            <person name="He C.Y."/>
            <person name="Keren R."/>
            <person name="Whittaker M."/>
            <person name="Farag I.F."/>
            <person name="Doudna J."/>
            <person name="Cate J.H.D."/>
            <person name="Banfield J.F."/>
        </authorList>
    </citation>
    <scope>NUCLEOTIDE SEQUENCE [LARGE SCALE GENOMIC DNA]</scope>
    <source>
        <strain evidence="8">NC_groundwater_70_Ag_B-0.1um_54_66</strain>
    </source>
</reference>
<evidence type="ECO:0000259" key="6">
    <source>
        <dbReference type="Pfam" id="PF01321"/>
    </source>
</evidence>
<dbReference type="Pfam" id="PF16188">
    <property type="entry name" value="Peptidase_M24_C"/>
    <property type="match status" value="1"/>
</dbReference>
<evidence type="ECO:0000256" key="3">
    <source>
        <dbReference type="ARBA" id="ARBA00022801"/>
    </source>
</evidence>
<evidence type="ECO:0000259" key="7">
    <source>
        <dbReference type="Pfam" id="PF16188"/>
    </source>
</evidence>
<dbReference type="GO" id="GO:0070006">
    <property type="term" value="F:metalloaminopeptidase activity"/>
    <property type="evidence" value="ECO:0007669"/>
    <property type="project" value="InterPro"/>
</dbReference>
<feature type="domain" description="Peptidase M24" evidence="5">
    <location>
        <begin position="314"/>
        <end position="526"/>
    </location>
</feature>
<dbReference type="Gene3D" id="3.90.230.10">
    <property type="entry name" value="Creatinase/methionine aminopeptidase superfamily"/>
    <property type="match status" value="1"/>
</dbReference>
<dbReference type="GO" id="GO:0046872">
    <property type="term" value="F:metal ion binding"/>
    <property type="evidence" value="ECO:0007669"/>
    <property type="project" value="UniProtKB-KW"/>
</dbReference>
<keyword evidence="2" id="KW-0479">Metal-binding</keyword>
<evidence type="ECO:0000313" key="8">
    <source>
        <dbReference type="EMBL" id="QQG35935.1"/>
    </source>
</evidence>
<evidence type="ECO:0000256" key="4">
    <source>
        <dbReference type="SAM" id="MobiDB-lite"/>
    </source>
</evidence>
<dbReference type="SUPFAM" id="SSF53092">
    <property type="entry name" value="Creatinase/prolidase N-terminal domain"/>
    <property type="match status" value="1"/>
</dbReference>
<dbReference type="SUPFAM" id="SSF55920">
    <property type="entry name" value="Creatinase/aminopeptidase"/>
    <property type="match status" value="1"/>
</dbReference>
<dbReference type="FunFam" id="3.90.230.10:FF:000009">
    <property type="entry name" value="xaa-Pro aminopeptidase 2"/>
    <property type="match status" value="1"/>
</dbReference>
<proteinExistence type="inferred from homology"/>
<dbReference type="InterPro" id="IPR000587">
    <property type="entry name" value="Creatinase_N"/>
</dbReference>
<dbReference type="Pfam" id="PF16189">
    <property type="entry name" value="Creatinase_N_2"/>
    <property type="match status" value="1"/>
</dbReference>
<evidence type="ECO:0000256" key="2">
    <source>
        <dbReference type="ARBA" id="ARBA00022723"/>
    </source>
</evidence>
<comment type="similarity">
    <text evidence="1">Belongs to the peptidase M24B family.</text>
</comment>
<dbReference type="InterPro" id="IPR033740">
    <property type="entry name" value="Pept_M24B"/>
</dbReference>
<dbReference type="Pfam" id="PF01321">
    <property type="entry name" value="Creatinase_N"/>
    <property type="match status" value="1"/>
</dbReference>
<accession>A0A7T5UH14</accession>
<dbReference type="InterPro" id="IPR032416">
    <property type="entry name" value="Peptidase_M24_C"/>
</dbReference>
<feature type="domain" description="Creatinase N-terminal" evidence="6">
    <location>
        <begin position="6"/>
        <end position="137"/>
    </location>
</feature>
<dbReference type="Gene3D" id="3.40.350.10">
    <property type="entry name" value="Creatinase/prolidase N-terminal domain"/>
    <property type="match status" value="2"/>
</dbReference>
<dbReference type="CDD" id="cd01085">
    <property type="entry name" value="APP"/>
    <property type="match status" value="1"/>
</dbReference>
<evidence type="ECO:0000313" key="9">
    <source>
        <dbReference type="Proteomes" id="UP000595362"/>
    </source>
</evidence>
<keyword evidence="3" id="KW-0378">Hydrolase</keyword>
<dbReference type="PANTHER" id="PTHR43763">
    <property type="entry name" value="XAA-PRO AMINOPEPTIDASE 1"/>
    <property type="match status" value="1"/>
</dbReference>
<feature type="region of interest" description="Disordered" evidence="4">
    <location>
        <begin position="596"/>
        <end position="621"/>
    </location>
</feature>
<organism evidence="8 9">
    <name type="scientific">Micavibrio aeruginosavorus</name>
    <dbReference type="NCBI Taxonomy" id="349221"/>
    <lineage>
        <taxon>Bacteria</taxon>
        <taxon>Pseudomonadati</taxon>
        <taxon>Bdellovibrionota</taxon>
        <taxon>Bdellovibrionia</taxon>
        <taxon>Bdellovibrionales</taxon>
        <taxon>Pseudobdellovibrionaceae</taxon>
        <taxon>Micavibrio</taxon>
    </lineage>
</organism>
<feature type="domain" description="Peptidase M24 C-terminal" evidence="7">
    <location>
        <begin position="539"/>
        <end position="598"/>
    </location>
</feature>
<dbReference type="InterPro" id="IPR000994">
    <property type="entry name" value="Pept_M24"/>
</dbReference>
<dbReference type="PANTHER" id="PTHR43763:SF6">
    <property type="entry name" value="XAA-PRO AMINOPEPTIDASE 1"/>
    <property type="match status" value="1"/>
</dbReference>
<dbReference type="GO" id="GO:0005737">
    <property type="term" value="C:cytoplasm"/>
    <property type="evidence" value="ECO:0007669"/>
    <property type="project" value="UniProtKB-ARBA"/>
</dbReference>
<dbReference type="Proteomes" id="UP000595362">
    <property type="component" value="Chromosome"/>
</dbReference>
<gene>
    <name evidence="8" type="ORF">HYS17_10600</name>
</gene>
<protein>
    <submittedName>
        <fullName evidence="8">Aminopeptidase P family protein</fullName>
    </submittedName>
</protein>
<evidence type="ECO:0000256" key="1">
    <source>
        <dbReference type="ARBA" id="ARBA00008766"/>
    </source>
</evidence>
<dbReference type="Pfam" id="PF00557">
    <property type="entry name" value="Peptidase_M24"/>
    <property type="match status" value="1"/>
</dbReference>
<evidence type="ECO:0000259" key="5">
    <source>
        <dbReference type="Pfam" id="PF00557"/>
    </source>
</evidence>